<proteinExistence type="predicted"/>
<evidence type="ECO:0000256" key="1">
    <source>
        <dbReference type="ARBA" id="ARBA00023015"/>
    </source>
</evidence>
<organism evidence="6">
    <name type="scientific">Populus alba</name>
    <name type="common">White poplar</name>
    <dbReference type="NCBI Taxonomy" id="43335"/>
    <lineage>
        <taxon>Eukaryota</taxon>
        <taxon>Viridiplantae</taxon>
        <taxon>Streptophyta</taxon>
        <taxon>Embryophyta</taxon>
        <taxon>Tracheophyta</taxon>
        <taxon>Spermatophyta</taxon>
        <taxon>Magnoliopsida</taxon>
        <taxon>eudicotyledons</taxon>
        <taxon>Gunneridae</taxon>
        <taxon>Pentapetalae</taxon>
        <taxon>rosids</taxon>
        <taxon>fabids</taxon>
        <taxon>Malpighiales</taxon>
        <taxon>Salicaceae</taxon>
        <taxon>Saliceae</taxon>
        <taxon>Populus</taxon>
    </lineage>
</organism>
<dbReference type="PROSITE" id="PS51005">
    <property type="entry name" value="NAC"/>
    <property type="match status" value="1"/>
</dbReference>
<evidence type="ECO:0000256" key="3">
    <source>
        <dbReference type="ARBA" id="ARBA00023163"/>
    </source>
</evidence>
<comment type="caution">
    <text evidence="6">The sequence shown here is derived from an EMBL/GenBank/DDBJ whole genome shotgun (WGS) entry which is preliminary data.</text>
</comment>
<dbReference type="PANTHER" id="PTHR31744">
    <property type="entry name" value="PROTEIN CUP-SHAPED COTYLEDON 2-RELATED"/>
    <property type="match status" value="1"/>
</dbReference>
<dbReference type="Pfam" id="PF02365">
    <property type="entry name" value="NAM"/>
    <property type="match status" value="1"/>
</dbReference>
<dbReference type="EMBL" id="RCHU01000926">
    <property type="protein sequence ID" value="TKR86089.1"/>
    <property type="molecule type" value="Genomic_DNA"/>
</dbReference>
<dbReference type="PANTHER" id="PTHR31744:SF220">
    <property type="entry name" value="LOW QUALITY PROTEIN: NAC DOMAIN-CONTAINING PROTEIN 90-LIKE"/>
    <property type="match status" value="1"/>
</dbReference>
<keyword evidence="4" id="KW-0539">Nucleus</keyword>
<dbReference type="InterPro" id="IPR003441">
    <property type="entry name" value="NAC-dom"/>
</dbReference>
<keyword evidence="2" id="KW-0238">DNA-binding</keyword>
<evidence type="ECO:0000259" key="5">
    <source>
        <dbReference type="PROSITE" id="PS51005"/>
    </source>
</evidence>
<evidence type="ECO:0000256" key="4">
    <source>
        <dbReference type="ARBA" id="ARBA00023242"/>
    </source>
</evidence>
<evidence type="ECO:0000313" key="6">
    <source>
        <dbReference type="EMBL" id="TKR86089.1"/>
    </source>
</evidence>
<dbReference type="Gene3D" id="2.170.150.80">
    <property type="entry name" value="NAC domain"/>
    <property type="match status" value="1"/>
</dbReference>
<gene>
    <name evidence="6" type="ORF">D5086_0000241610</name>
</gene>
<dbReference type="GO" id="GO:0006355">
    <property type="term" value="P:regulation of DNA-templated transcription"/>
    <property type="evidence" value="ECO:0007669"/>
    <property type="project" value="InterPro"/>
</dbReference>
<keyword evidence="3" id="KW-0804">Transcription</keyword>
<sequence>MVFPPGYRFFPTEEELISFYLHHKLDGGSEELNQVINQIIPVRDIYEHDPWDLPQFSGDLCHGDPEECFFFIPRQKSEAHGGRPKRLTATGYWKATGSPGSVYSSESNRCIGEKRTMVFYNGRAPNGQKTDWKMNEYKAIKEEEEEASSSSGAYPKPREEFSLCRVYKKSNFVRAFDRRPSGVEDMVQMRAQAAPMMEPQHFIKAPQRGR</sequence>
<accession>A0A4U5NQJ5</accession>
<name>A0A4U5NQJ5_POPAL</name>
<dbReference type="GO" id="GO:0003677">
    <property type="term" value="F:DNA binding"/>
    <property type="evidence" value="ECO:0007669"/>
    <property type="project" value="UniProtKB-KW"/>
</dbReference>
<protein>
    <submittedName>
        <fullName evidence="6">NAC domain-containing protein 90-like</fullName>
    </submittedName>
</protein>
<dbReference type="AlphaFoldDB" id="A0A4U5NQJ5"/>
<keyword evidence="1" id="KW-0805">Transcription regulation</keyword>
<dbReference type="InterPro" id="IPR036093">
    <property type="entry name" value="NAC_dom_sf"/>
</dbReference>
<dbReference type="STRING" id="43335.A0A4U5NQJ5"/>
<dbReference type="SUPFAM" id="SSF101941">
    <property type="entry name" value="NAC domain"/>
    <property type="match status" value="1"/>
</dbReference>
<evidence type="ECO:0000256" key="2">
    <source>
        <dbReference type="ARBA" id="ARBA00023125"/>
    </source>
</evidence>
<reference evidence="6" key="1">
    <citation type="submission" date="2018-10" db="EMBL/GenBank/DDBJ databases">
        <title>Population genomic analysis revealed the cold adaptation of white poplar.</title>
        <authorList>
            <person name="Liu Y.-J."/>
        </authorList>
    </citation>
    <scope>NUCLEOTIDE SEQUENCE [LARGE SCALE GENOMIC DNA]</scope>
    <source>
        <strain evidence="6">PAL-ZL1</strain>
    </source>
</reference>
<feature type="domain" description="NAC" evidence="5">
    <location>
        <begin position="3"/>
        <end position="169"/>
    </location>
</feature>